<dbReference type="PANTHER" id="PTHR46708:SF7">
    <property type="entry name" value="FIBRONECTIN TYPE-III DOMAIN-CONTAINING PROTEIN"/>
    <property type="match status" value="1"/>
</dbReference>
<dbReference type="OrthoDB" id="9927686at2759"/>
<organism evidence="3 4">
    <name type="scientific">Stichopus japonicus</name>
    <name type="common">Sea cucumber</name>
    <dbReference type="NCBI Taxonomy" id="307972"/>
    <lineage>
        <taxon>Eukaryota</taxon>
        <taxon>Metazoa</taxon>
        <taxon>Echinodermata</taxon>
        <taxon>Eleutherozoa</taxon>
        <taxon>Echinozoa</taxon>
        <taxon>Holothuroidea</taxon>
        <taxon>Aspidochirotacea</taxon>
        <taxon>Aspidochirotida</taxon>
        <taxon>Stichopodidae</taxon>
        <taxon>Apostichopus</taxon>
    </lineage>
</organism>
<evidence type="ECO:0000256" key="1">
    <source>
        <dbReference type="ARBA" id="ARBA00022737"/>
    </source>
</evidence>
<accession>A0A2G8KHT2</accession>
<dbReference type="Gene3D" id="2.60.40.10">
    <property type="entry name" value="Immunoglobulins"/>
    <property type="match status" value="2"/>
</dbReference>
<dbReference type="SUPFAM" id="SSF49265">
    <property type="entry name" value="Fibronectin type III"/>
    <property type="match status" value="1"/>
</dbReference>
<keyword evidence="1" id="KW-0677">Repeat</keyword>
<dbReference type="GO" id="GO:0043394">
    <property type="term" value="F:proteoglycan binding"/>
    <property type="evidence" value="ECO:0007669"/>
    <property type="project" value="TreeGrafter"/>
</dbReference>
<dbReference type="InterPro" id="IPR013783">
    <property type="entry name" value="Ig-like_fold"/>
</dbReference>
<dbReference type="EMBL" id="MRZV01000574">
    <property type="protein sequence ID" value="PIK47552.1"/>
    <property type="molecule type" value="Genomic_DNA"/>
</dbReference>
<dbReference type="Pfam" id="PF00041">
    <property type="entry name" value="fn3"/>
    <property type="match status" value="1"/>
</dbReference>
<sequence length="238" mass="25874">MLVFDVSGLQADVAYDFGVYTYAGPIDQQIWSDLGPTDFVPIADVDGNVQIDSITSSRLNVLWDAYQNTMAYLITLVDENNQMVGVQQLDGAATQFSFTGLDHNTFYEARVEVFIDNQAFYAGDSNARTLPVGTPSGVVNVLSTTTDAITVDFTEIPEATSYQIHYTDNFGVTRTLTSFAGSPFTIPNLSDSTDYNIQVNIIVQGATELVGNAHGRTGECYTLVPLNLGSPVRPRDPT</sequence>
<dbReference type="InterPro" id="IPR036116">
    <property type="entry name" value="FN3_sf"/>
</dbReference>
<name>A0A2G8KHT2_STIJA</name>
<dbReference type="Proteomes" id="UP000230750">
    <property type="component" value="Unassembled WGS sequence"/>
</dbReference>
<gene>
    <name evidence="3" type="ORF">BSL78_15570</name>
</gene>
<dbReference type="InterPro" id="IPR050991">
    <property type="entry name" value="ECM_Regulatory_Proteins"/>
</dbReference>
<feature type="domain" description="Fibronectin type-III" evidence="2">
    <location>
        <begin position="48"/>
        <end position="114"/>
    </location>
</feature>
<dbReference type="AlphaFoldDB" id="A0A2G8KHT2"/>
<reference evidence="3 4" key="1">
    <citation type="journal article" date="2017" name="PLoS Biol.">
        <title>The sea cucumber genome provides insights into morphological evolution and visceral regeneration.</title>
        <authorList>
            <person name="Zhang X."/>
            <person name="Sun L."/>
            <person name="Yuan J."/>
            <person name="Sun Y."/>
            <person name="Gao Y."/>
            <person name="Zhang L."/>
            <person name="Li S."/>
            <person name="Dai H."/>
            <person name="Hamel J.F."/>
            <person name="Liu C."/>
            <person name="Yu Y."/>
            <person name="Liu S."/>
            <person name="Lin W."/>
            <person name="Guo K."/>
            <person name="Jin S."/>
            <person name="Xu P."/>
            <person name="Storey K.B."/>
            <person name="Huan P."/>
            <person name="Zhang T."/>
            <person name="Zhou Y."/>
            <person name="Zhang J."/>
            <person name="Lin C."/>
            <person name="Li X."/>
            <person name="Xing L."/>
            <person name="Huo D."/>
            <person name="Sun M."/>
            <person name="Wang L."/>
            <person name="Mercier A."/>
            <person name="Li F."/>
            <person name="Yang H."/>
            <person name="Xiang J."/>
        </authorList>
    </citation>
    <scope>NUCLEOTIDE SEQUENCE [LARGE SCALE GENOMIC DNA]</scope>
    <source>
        <strain evidence="3">Shaxun</strain>
        <tissue evidence="3">Muscle</tissue>
    </source>
</reference>
<evidence type="ECO:0000313" key="4">
    <source>
        <dbReference type="Proteomes" id="UP000230750"/>
    </source>
</evidence>
<evidence type="ECO:0000313" key="3">
    <source>
        <dbReference type="EMBL" id="PIK47552.1"/>
    </source>
</evidence>
<dbReference type="GO" id="GO:0005178">
    <property type="term" value="F:integrin binding"/>
    <property type="evidence" value="ECO:0007669"/>
    <property type="project" value="TreeGrafter"/>
</dbReference>
<dbReference type="PANTHER" id="PTHR46708">
    <property type="entry name" value="TENASCIN"/>
    <property type="match status" value="1"/>
</dbReference>
<proteinExistence type="predicted"/>
<protein>
    <submittedName>
        <fullName evidence="3">Putative fibronectin-like</fullName>
    </submittedName>
</protein>
<comment type="caution">
    <text evidence="3">The sequence shown here is derived from an EMBL/GenBank/DDBJ whole genome shotgun (WGS) entry which is preliminary data.</text>
</comment>
<dbReference type="InterPro" id="IPR003961">
    <property type="entry name" value="FN3_dom"/>
</dbReference>
<dbReference type="GO" id="GO:0005201">
    <property type="term" value="F:extracellular matrix structural constituent"/>
    <property type="evidence" value="ECO:0007669"/>
    <property type="project" value="TreeGrafter"/>
</dbReference>
<dbReference type="GO" id="GO:0007507">
    <property type="term" value="P:heart development"/>
    <property type="evidence" value="ECO:0007669"/>
    <property type="project" value="TreeGrafter"/>
</dbReference>
<dbReference type="GO" id="GO:0007044">
    <property type="term" value="P:cell-substrate junction assembly"/>
    <property type="evidence" value="ECO:0007669"/>
    <property type="project" value="TreeGrafter"/>
</dbReference>
<dbReference type="GO" id="GO:0007399">
    <property type="term" value="P:nervous system development"/>
    <property type="evidence" value="ECO:0007669"/>
    <property type="project" value="TreeGrafter"/>
</dbReference>
<evidence type="ECO:0000259" key="2">
    <source>
        <dbReference type="Pfam" id="PF00041"/>
    </source>
</evidence>
<dbReference type="GO" id="GO:0007160">
    <property type="term" value="P:cell-matrix adhesion"/>
    <property type="evidence" value="ECO:0007669"/>
    <property type="project" value="TreeGrafter"/>
</dbReference>
<keyword evidence="4" id="KW-1185">Reference proteome</keyword>